<evidence type="ECO:0000259" key="4">
    <source>
        <dbReference type="PROSITE" id="PS50043"/>
    </source>
</evidence>
<keyword evidence="3" id="KW-0804">Transcription</keyword>
<dbReference type="SUPFAM" id="SSF48452">
    <property type="entry name" value="TPR-like"/>
    <property type="match status" value="1"/>
</dbReference>
<organism evidence="5 6">
    <name type="scientific">Pseudomonas fluorescens</name>
    <dbReference type="NCBI Taxonomy" id="294"/>
    <lineage>
        <taxon>Bacteria</taxon>
        <taxon>Pseudomonadati</taxon>
        <taxon>Pseudomonadota</taxon>
        <taxon>Gammaproteobacteria</taxon>
        <taxon>Pseudomonadales</taxon>
        <taxon>Pseudomonadaceae</taxon>
        <taxon>Pseudomonas</taxon>
    </lineage>
</organism>
<dbReference type="SUPFAM" id="SSF46894">
    <property type="entry name" value="C-terminal effector domain of the bipartite response regulators"/>
    <property type="match status" value="1"/>
</dbReference>
<dbReference type="Pfam" id="PF00196">
    <property type="entry name" value="GerE"/>
    <property type="match status" value="1"/>
</dbReference>
<dbReference type="Gene3D" id="1.25.40.10">
    <property type="entry name" value="Tetratricopeptide repeat domain"/>
    <property type="match status" value="1"/>
</dbReference>
<dbReference type="AlphaFoldDB" id="A0A159ZY85"/>
<accession>A0A159ZY85</accession>
<dbReference type="PANTHER" id="PTHR44688:SF25">
    <property type="entry name" value="HTH LUXR-TYPE DOMAIN-CONTAINING PROTEIN"/>
    <property type="match status" value="1"/>
</dbReference>
<dbReference type="EMBL" id="CP015225">
    <property type="protein sequence ID" value="AMZ71282.1"/>
    <property type="molecule type" value="Genomic_DNA"/>
</dbReference>
<reference evidence="6" key="1">
    <citation type="submission" date="2016-04" db="EMBL/GenBank/DDBJ databases">
        <authorList>
            <person name="Ray J."/>
            <person name="Price M."/>
            <person name="Deutschbauer A."/>
        </authorList>
    </citation>
    <scope>NUCLEOTIDE SEQUENCE [LARGE SCALE GENOMIC DNA]</scope>
    <source>
        <strain evidence="6">FW300-N2E2</strain>
    </source>
</reference>
<proteinExistence type="predicted"/>
<dbReference type="InterPro" id="IPR000792">
    <property type="entry name" value="Tscrpt_reg_LuxR_C"/>
</dbReference>
<dbReference type="Gene3D" id="3.40.50.300">
    <property type="entry name" value="P-loop containing nucleotide triphosphate hydrolases"/>
    <property type="match status" value="1"/>
</dbReference>
<dbReference type="Gene3D" id="1.10.10.10">
    <property type="entry name" value="Winged helix-like DNA-binding domain superfamily/Winged helix DNA-binding domain"/>
    <property type="match status" value="1"/>
</dbReference>
<evidence type="ECO:0000313" key="6">
    <source>
        <dbReference type="Proteomes" id="UP000076083"/>
    </source>
</evidence>
<sequence>MMSSNHRSLPYISRAKVTPPATSHFEVPRQAMLDRAGQAETSRAVLVHAPAGFGKTTFMTQLLARYRQQRMTTVWLTLDAGDNDVSRFLSGFATAIAGLQPDAPQQDLGQLRNTDLVAWILDQIGTHQTPLAIFFDDFEAIRNPVVLGLVARGIEAIPHKTCLVIGSRTLPDIGLARLRARGSLTEIDAASLRFSVEETQDFLTQRRGVGLSSTQVERLQCSTEGWVTALWLASLALENHGDTDKFLDSFSGSNAAIAAYLAEDVLAALPEPLRLFLLRSSLLDELSPALCNAICDCSDSLDMLRELERHQLFLVPLDEQRDLYRYHSLFLDFLRHQMQRRYNEELPALHLAACNAYLAQGRVIPAIRHALQCGNTQIAIDLLHQHVDMLLSQGRLRLLAECIGQLPKAELQRHPRLQLIRAWCTAFTWGPKEALTLVADIDSSTLSGESAAYLLALRPMLLVMMDQSEQAYEMGTQSLAQVTTAYPFAWAMLNQALTQTSILLGRHQEAHQYVDEARRAQSDSAGAFGFVLAESAEALLDMMAGRLKQATARLRLATTMLEGSRRRDRNGNALAAVQLAETLYESDECEEALRLLLIYTPLVQDLGLSDGLITAHTLLARIADDKGDRDRALQMLSELENVGHRLGLPRVSASARLERAMQTLAHGDQNGALEQLALAEQTFPWTETATHWGIANDTLTPTICRLRWMIRSGASGKAIAPLRSELAEAERLQRGRRALKLRILLAEALYRDNQAKMALRTLERALKFAQTEGFVRTFLEEGATVQIMLRELHNEREDKDATDDSSLERWLRSSATAQPAAGSNGTLVDPLTQKELKVLNLLGQGLSNAAMAEKLFVSDSTVRTHLRNINLKLHASSRTQAIAIARRMGLCT</sequence>
<feature type="domain" description="HTH luxR-type" evidence="4">
    <location>
        <begin position="824"/>
        <end position="889"/>
    </location>
</feature>
<evidence type="ECO:0000256" key="2">
    <source>
        <dbReference type="ARBA" id="ARBA00023125"/>
    </source>
</evidence>
<dbReference type="InterPro" id="IPR027417">
    <property type="entry name" value="P-loop_NTPase"/>
</dbReference>
<dbReference type="Proteomes" id="UP000076083">
    <property type="component" value="Chromosome"/>
</dbReference>
<dbReference type="InterPro" id="IPR011990">
    <property type="entry name" value="TPR-like_helical_dom_sf"/>
</dbReference>
<evidence type="ECO:0000313" key="5">
    <source>
        <dbReference type="EMBL" id="AMZ71282.1"/>
    </source>
</evidence>
<dbReference type="PROSITE" id="PS50043">
    <property type="entry name" value="HTH_LUXR_2"/>
    <property type="match status" value="1"/>
</dbReference>
<evidence type="ECO:0000256" key="1">
    <source>
        <dbReference type="ARBA" id="ARBA00023015"/>
    </source>
</evidence>
<protein>
    <recommendedName>
        <fullName evidence="4">HTH luxR-type domain-containing protein</fullName>
    </recommendedName>
</protein>
<dbReference type="InterPro" id="IPR016032">
    <property type="entry name" value="Sig_transdc_resp-reg_C-effctor"/>
</dbReference>
<dbReference type="CDD" id="cd06170">
    <property type="entry name" value="LuxR_C_like"/>
    <property type="match status" value="1"/>
</dbReference>
<keyword evidence="1" id="KW-0805">Transcription regulation</keyword>
<evidence type="ECO:0000256" key="3">
    <source>
        <dbReference type="ARBA" id="ARBA00023163"/>
    </source>
</evidence>
<gene>
    <name evidence="5" type="ORF">TK06_09275</name>
</gene>
<reference evidence="5 6" key="2">
    <citation type="journal article" date="2018" name="Nature">
        <title>Mutant phenotypes for thousands of bacterial genes of unknown function.</title>
        <authorList>
            <person name="Price M.N."/>
            <person name="Wetmore K.M."/>
            <person name="Waters R.J."/>
            <person name="Callaghan M."/>
            <person name="Ray J."/>
            <person name="Liu H."/>
            <person name="Kuehl J.V."/>
            <person name="Melnyk R.A."/>
            <person name="Lamson J.S."/>
            <person name="Suh Y."/>
            <person name="Carlson H.K."/>
            <person name="Esquivel Z."/>
            <person name="Sadeeshkumar H."/>
            <person name="Chakraborty R."/>
            <person name="Zane G.M."/>
            <person name="Rubin B.E."/>
            <person name="Wall J.D."/>
            <person name="Visel A."/>
            <person name="Bristow J."/>
            <person name="Blow M.J."/>
            <person name="Arkin A.P."/>
            <person name="Deutschbauer A.M."/>
        </authorList>
    </citation>
    <scope>NUCLEOTIDE SEQUENCE [LARGE SCALE GENOMIC DNA]</scope>
    <source>
        <strain evidence="5 6">FW300-N2E2</strain>
    </source>
</reference>
<dbReference type="GO" id="GO:0003677">
    <property type="term" value="F:DNA binding"/>
    <property type="evidence" value="ECO:0007669"/>
    <property type="project" value="UniProtKB-KW"/>
</dbReference>
<dbReference type="Pfam" id="PF25873">
    <property type="entry name" value="WHD_MalT"/>
    <property type="match status" value="1"/>
</dbReference>
<dbReference type="InterPro" id="IPR036388">
    <property type="entry name" value="WH-like_DNA-bd_sf"/>
</dbReference>
<keyword evidence="2" id="KW-0238">DNA-binding</keyword>
<dbReference type="PANTHER" id="PTHR44688">
    <property type="entry name" value="DNA-BINDING TRANSCRIPTIONAL ACTIVATOR DEVR_DOSR"/>
    <property type="match status" value="1"/>
</dbReference>
<dbReference type="Pfam" id="PF17874">
    <property type="entry name" value="TPR_MalT"/>
    <property type="match status" value="1"/>
</dbReference>
<dbReference type="SUPFAM" id="SSF52540">
    <property type="entry name" value="P-loop containing nucleoside triphosphate hydrolases"/>
    <property type="match status" value="1"/>
</dbReference>
<dbReference type="GO" id="GO:0006355">
    <property type="term" value="P:regulation of DNA-templated transcription"/>
    <property type="evidence" value="ECO:0007669"/>
    <property type="project" value="InterPro"/>
</dbReference>
<dbReference type="PRINTS" id="PR00038">
    <property type="entry name" value="HTHLUXR"/>
</dbReference>
<dbReference type="InterPro" id="IPR059106">
    <property type="entry name" value="WHD_MalT"/>
</dbReference>
<name>A0A159ZY85_PSEFL</name>
<dbReference type="InterPro" id="IPR041617">
    <property type="entry name" value="TPR_MalT"/>
</dbReference>
<dbReference type="SMART" id="SM00421">
    <property type="entry name" value="HTH_LUXR"/>
    <property type="match status" value="1"/>
</dbReference>